<organism evidence="2 3">
    <name type="scientific">Phytophthora cactorum</name>
    <dbReference type="NCBI Taxonomy" id="29920"/>
    <lineage>
        <taxon>Eukaryota</taxon>
        <taxon>Sar</taxon>
        <taxon>Stramenopiles</taxon>
        <taxon>Oomycota</taxon>
        <taxon>Peronosporomycetes</taxon>
        <taxon>Peronosporales</taxon>
        <taxon>Peronosporaceae</taxon>
        <taxon>Phytophthora</taxon>
    </lineage>
</organism>
<evidence type="ECO:0000313" key="3">
    <source>
        <dbReference type="Proteomes" id="UP000251314"/>
    </source>
</evidence>
<keyword evidence="3" id="KW-1185">Reference proteome</keyword>
<evidence type="ECO:0000313" key="1">
    <source>
        <dbReference type="EMBL" id="KAG2954362.1"/>
    </source>
</evidence>
<dbReference type="EMBL" id="RCMK01000014">
    <property type="protein sequence ID" value="KAG2954362.1"/>
    <property type="molecule type" value="Genomic_DNA"/>
</dbReference>
<proteinExistence type="predicted"/>
<reference evidence="1" key="2">
    <citation type="submission" date="2018-10" db="EMBL/GenBank/DDBJ databases">
        <title>Effector identification in a new, highly contiguous assembly of the strawberry crown rot pathogen Phytophthora cactorum.</title>
        <authorList>
            <person name="Armitage A.D."/>
            <person name="Nellist C.F."/>
            <person name="Bates H."/>
            <person name="Vickerstaff R.J."/>
            <person name="Harrison R.J."/>
        </authorList>
    </citation>
    <scope>NUCLEOTIDE SEQUENCE</scope>
    <source>
        <strain evidence="1">4040</strain>
    </source>
</reference>
<evidence type="ECO:0000313" key="2">
    <source>
        <dbReference type="EMBL" id="RAW32880.1"/>
    </source>
</evidence>
<sequence length="233" mass="26337">MGHTSRRTLAPSELRSDRRRSRWRRLRSCFNLESILRQLTSISDRLGRVEDALKTSSVAPSQEAQKDATSGSVLQSPPLIVAPAPAISSTLAGSFLNWYTNSIWETVKGKKEQNRRADAKAAINIMFVLYQQPCKIQEKPSHANQDAHQSWKYVIWTLGTAMDKAANDRLHIFDKKKATAKASSLRKRWRSLRSSHPKAYRAFGAQFLALKRSGQIVDACTPLKQQWMDSELA</sequence>
<comment type="caution">
    <text evidence="2">The sequence shown here is derived from an EMBL/GenBank/DDBJ whole genome shotgun (WGS) entry which is preliminary data.</text>
</comment>
<dbReference type="VEuPathDB" id="FungiDB:PC110_g10777"/>
<accession>A0A329S8H6</accession>
<dbReference type="EMBL" id="MJFZ01000259">
    <property type="protein sequence ID" value="RAW32880.1"/>
    <property type="molecule type" value="Genomic_DNA"/>
</dbReference>
<dbReference type="Proteomes" id="UP000251314">
    <property type="component" value="Unassembled WGS sequence"/>
</dbReference>
<dbReference type="Proteomes" id="UP000736787">
    <property type="component" value="Unassembled WGS sequence"/>
</dbReference>
<name>A0A329S8H6_9STRA</name>
<protein>
    <submittedName>
        <fullName evidence="2">Uncharacterized protein</fullName>
    </submittedName>
</protein>
<reference evidence="2 3" key="1">
    <citation type="submission" date="2018-01" db="EMBL/GenBank/DDBJ databases">
        <title>Draft genome of the strawberry crown rot pathogen Phytophthora cactorum.</title>
        <authorList>
            <person name="Armitage A.D."/>
            <person name="Lysoe E."/>
            <person name="Nellist C.F."/>
            <person name="Harrison R.J."/>
            <person name="Brurberg M.B."/>
        </authorList>
    </citation>
    <scope>NUCLEOTIDE SEQUENCE [LARGE SCALE GENOMIC DNA]</scope>
    <source>
        <strain evidence="2 3">10300</strain>
    </source>
</reference>
<dbReference type="OrthoDB" id="99530at2759"/>
<gene>
    <name evidence="2" type="ORF">PC110_g10777</name>
    <name evidence="1" type="ORF">PC117_g1243</name>
</gene>
<dbReference type="AlphaFoldDB" id="A0A329S8H6"/>